<name>A0A8X6V364_TRICX</name>
<comment type="caution">
    <text evidence="2">The sequence shown here is derived from an EMBL/GenBank/DDBJ whole genome shotgun (WGS) entry which is preliminary data.</text>
</comment>
<proteinExistence type="predicted"/>
<feature type="compositionally biased region" description="Polar residues" evidence="1">
    <location>
        <begin position="131"/>
        <end position="140"/>
    </location>
</feature>
<dbReference type="Proteomes" id="UP000887159">
    <property type="component" value="Unassembled WGS sequence"/>
</dbReference>
<accession>A0A8X6V364</accession>
<feature type="region of interest" description="Disordered" evidence="1">
    <location>
        <begin position="120"/>
        <end position="146"/>
    </location>
</feature>
<sequence>MKQAPNRHHLNKIQSTMINQTDNNYLCPLCYDEENQLILNEVTKKSQALSLTRRKEKLRLKCLELINSLKSDKQCDVFDKILKSAPPQLEAIDMLNAQEIHFPTANKDIPPNKNIIPQRFSNAKKKRKLSKTSTVTSQNEDVGVSK</sequence>
<dbReference type="AlphaFoldDB" id="A0A8X6V364"/>
<keyword evidence="3" id="KW-1185">Reference proteome</keyword>
<gene>
    <name evidence="2" type="ORF">TNCV_2599331</name>
</gene>
<evidence type="ECO:0000313" key="3">
    <source>
        <dbReference type="Proteomes" id="UP000887159"/>
    </source>
</evidence>
<protein>
    <submittedName>
        <fullName evidence="2">Uncharacterized protein</fullName>
    </submittedName>
</protein>
<organism evidence="2 3">
    <name type="scientific">Trichonephila clavipes</name>
    <name type="common">Golden silk orbweaver</name>
    <name type="synonym">Nephila clavipes</name>
    <dbReference type="NCBI Taxonomy" id="2585209"/>
    <lineage>
        <taxon>Eukaryota</taxon>
        <taxon>Metazoa</taxon>
        <taxon>Ecdysozoa</taxon>
        <taxon>Arthropoda</taxon>
        <taxon>Chelicerata</taxon>
        <taxon>Arachnida</taxon>
        <taxon>Araneae</taxon>
        <taxon>Araneomorphae</taxon>
        <taxon>Entelegynae</taxon>
        <taxon>Araneoidea</taxon>
        <taxon>Nephilidae</taxon>
        <taxon>Trichonephila</taxon>
    </lineage>
</organism>
<dbReference type="EMBL" id="BMAU01021134">
    <property type="protein sequence ID" value="GFX91484.1"/>
    <property type="molecule type" value="Genomic_DNA"/>
</dbReference>
<reference evidence="2" key="1">
    <citation type="submission" date="2020-08" db="EMBL/GenBank/DDBJ databases">
        <title>Multicomponent nature underlies the extraordinary mechanical properties of spider dragline silk.</title>
        <authorList>
            <person name="Kono N."/>
            <person name="Nakamura H."/>
            <person name="Mori M."/>
            <person name="Yoshida Y."/>
            <person name="Ohtoshi R."/>
            <person name="Malay A.D."/>
            <person name="Moran D.A.P."/>
            <person name="Tomita M."/>
            <person name="Numata K."/>
            <person name="Arakawa K."/>
        </authorList>
    </citation>
    <scope>NUCLEOTIDE SEQUENCE</scope>
</reference>
<evidence type="ECO:0000256" key="1">
    <source>
        <dbReference type="SAM" id="MobiDB-lite"/>
    </source>
</evidence>
<evidence type="ECO:0000313" key="2">
    <source>
        <dbReference type="EMBL" id="GFX91484.1"/>
    </source>
</evidence>